<feature type="transmembrane region" description="Helical" evidence="3">
    <location>
        <begin position="563"/>
        <end position="588"/>
    </location>
</feature>
<dbReference type="STRING" id="1121477.SAMN02745223_02786"/>
<dbReference type="InterPro" id="IPR020845">
    <property type="entry name" value="AMP-binding_CS"/>
</dbReference>
<dbReference type="InterPro" id="IPR000873">
    <property type="entry name" value="AMP-dep_synth/lig_dom"/>
</dbReference>
<dbReference type="Pfam" id="PF00501">
    <property type="entry name" value="AMP-binding"/>
    <property type="match status" value="1"/>
</dbReference>
<dbReference type="AlphaFoldDB" id="A0A0F5LKP5"/>
<dbReference type="SUPFAM" id="SSF47336">
    <property type="entry name" value="ACP-like"/>
    <property type="match status" value="1"/>
</dbReference>
<feature type="transmembrane region" description="Helical" evidence="3">
    <location>
        <begin position="772"/>
        <end position="792"/>
    </location>
</feature>
<sequence>MTHAKLTATALVTRNSLSYIEHVFALNAAREPLVNVPDEAFAAALTGITIENCIVPDEGSGWFTANHPLIHEDRPAQVTYTSGTEGMPKGIVLTYSNLADAAERIIDQMGLTSEVREYVGVPVTYSFGIGRVRAVSAAGGQCYVPPRGFDPHELARMLKSGEVNALSAVPTLLRIVLQTPTVLADAGKNLRWLEIGSQYMSAAEKSAVRALFPNARIVQHYGLTEASRSTFLQISDVPDDLLESVGRAVGKTEIEISPKGRIQIRGPHVARWRVDADQLVDLASPDGWLETSDLGHISDGYLYYDGRADDLINSGGIKINPDMLEARIGGLLGLGGRIVVAKVPDALRGEGVLVAAESADLSENRLRDASVEALSELGVNAGDALHVQVMATIPRTATGKPLRRLLTEAFAQQRDAAAAAGIVDPVPESGADDVLSFFQKFFPGEDIGPDDSFETMGGDSLSYIQFSLGFEDRFGPLPSGWEGLTVAQLEKIRAVDGGSSWRLLESATLTRAFFMICIVALHLDTFVYSSTWGAAYFLFMLAGYSVMRFQWPEISRTGKVNTIFGTVLRVAIPTVMVIFAMQLLARTFELMPPLLISNWFDPSQYHIAYYYFAEIYMQLLLVIAALLAIPKIRDVLRARPMMTCTALIVVAMVVSWMVDQVWDTNYLYHRTPIWYLWTIGAGMLMASARDMQDRLIAMAIIAVAVFMHHGMSSASAYILGGTALVLFVPEISVPAPVKAIVGEIAGASMFMYLSHFQVNSLITRIFHGPKPWIALFAAIAFGIVFARIYNWMESKVRAYVRSYRAAAINRTPQDAL</sequence>
<dbReference type="InterPro" id="IPR036736">
    <property type="entry name" value="ACP-like_sf"/>
</dbReference>
<dbReference type="GO" id="GO:0006631">
    <property type="term" value="P:fatty acid metabolic process"/>
    <property type="evidence" value="ECO:0007669"/>
    <property type="project" value="TreeGrafter"/>
</dbReference>
<feature type="transmembrane region" description="Helical" evidence="3">
    <location>
        <begin position="608"/>
        <end position="629"/>
    </location>
</feature>
<evidence type="ECO:0000259" key="6">
    <source>
        <dbReference type="Pfam" id="PF01757"/>
    </source>
</evidence>
<gene>
    <name evidence="8" type="ORF">SAMN02745223_02786</name>
    <name evidence="7" type="ORF">VW29_14910</name>
</gene>
<dbReference type="Gene3D" id="3.40.50.12780">
    <property type="entry name" value="N-terminal domain of ligase-like"/>
    <property type="match status" value="1"/>
</dbReference>
<evidence type="ECO:0000313" key="8">
    <source>
        <dbReference type="EMBL" id="SHF49141.1"/>
    </source>
</evidence>
<dbReference type="Pfam" id="PF01757">
    <property type="entry name" value="Acyl_transf_3"/>
    <property type="match status" value="1"/>
</dbReference>
<dbReference type="GO" id="GO:0016747">
    <property type="term" value="F:acyltransferase activity, transferring groups other than amino-acyl groups"/>
    <property type="evidence" value="ECO:0007669"/>
    <property type="project" value="InterPro"/>
</dbReference>
<dbReference type="Proteomes" id="UP000184533">
    <property type="component" value="Unassembled WGS sequence"/>
</dbReference>
<evidence type="ECO:0000256" key="3">
    <source>
        <dbReference type="SAM" id="Phobius"/>
    </source>
</evidence>
<dbReference type="Pfam" id="PF00550">
    <property type="entry name" value="PP-binding"/>
    <property type="match status" value="1"/>
</dbReference>
<name>A0A0F5LKP5_9HYPH</name>
<dbReference type="SUPFAM" id="SSF56801">
    <property type="entry name" value="Acetyl-CoA synthetase-like"/>
    <property type="match status" value="1"/>
</dbReference>
<evidence type="ECO:0000259" key="4">
    <source>
        <dbReference type="Pfam" id="PF00501"/>
    </source>
</evidence>
<dbReference type="OrthoDB" id="9803968at2"/>
<dbReference type="InterPro" id="IPR009081">
    <property type="entry name" value="PP-bd_ACP"/>
</dbReference>
<organism evidence="7 9">
    <name type="scientific">Devosia limi DSM 17137</name>
    <dbReference type="NCBI Taxonomy" id="1121477"/>
    <lineage>
        <taxon>Bacteria</taxon>
        <taxon>Pseudomonadati</taxon>
        <taxon>Pseudomonadota</taxon>
        <taxon>Alphaproteobacteria</taxon>
        <taxon>Hyphomicrobiales</taxon>
        <taxon>Devosiaceae</taxon>
        <taxon>Devosia</taxon>
    </lineage>
</organism>
<keyword evidence="3" id="KW-1133">Transmembrane helix</keyword>
<evidence type="ECO:0000313" key="7">
    <source>
        <dbReference type="EMBL" id="KKB82845.1"/>
    </source>
</evidence>
<dbReference type="PATRIC" id="fig|1121477.3.peg.4154"/>
<evidence type="ECO:0000256" key="1">
    <source>
        <dbReference type="ARBA" id="ARBA00006432"/>
    </source>
</evidence>
<feature type="domain" description="Carrier" evidence="5">
    <location>
        <begin position="443"/>
        <end position="475"/>
    </location>
</feature>
<evidence type="ECO:0000313" key="9">
    <source>
        <dbReference type="Proteomes" id="UP000033608"/>
    </source>
</evidence>
<dbReference type="PANTHER" id="PTHR43201">
    <property type="entry name" value="ACYL-COA SYNTHETASE"/>
    <property type="match status" value="1"/>
</dbReference>
<evidence type="ECO:0000313" key="10">
    <source>
        <dbReference type="Proteomes" id="UP000184533"/>
    </source>
</evidence>
<accession>A0A0F5LKP5</accession>
<feature type="transmembrane region" description="Helical" evidence="3">
    <location>
        <begin position="695"/>
        <end position="711"/>
    </location>
</feature>
<dbReference type="EMBL" id="LAJF01000091">
    <property type="protein sequence ID" value="KKB82845.1"/>
    <property type="molecule type" value="Genomic_DNA"/>
</dbReference>
<dbReference type="Gene3D" id="3.30.300.30">
    <property type="match status" value="1"/>
</dbReference>
<comment type="similarity">
    <text evidence="1">Belongs to the ATP-dependent AMP-binding enzyme family.</text>
</comment>
<proteinExistence type="inferred from homology"/>
<dbReference type="EMBL" id="FQVC01000008">
    <property type="protein sequence ID" value="SHF49141.1"/>
    <property type="molecule type" value="Genomic_DNA"/>
</dbReference>
<feature type="transmembrane region" description="Helical" evidence="3">
    <location>
        <begin position="673"/>
        <end position="688"/>
    </location>
</feature>
<keyword evidence="2 8" id="KW-0436">Ligase</keyword>
<keyword evidence="3" id="KW-0472">Membrane</keyword>
<evidence type="ECO:0000256" key="2">
    <source>
        <dbReference type="ARBA" id="ARBA00022598"/>
    </source>
</evidence>
<reference evidence="8 10" key="2">
    <citation type="submission" date="2016-11" db="EMBL/GenBank/DDBJ databases">
        <authorList>
            <person name="Jaros S."/>
            <person name="Januszkiewicz K."/>
            <person name="Wedrychowicz H."/>
        </authorList>
    </citation>
    <scope>NUCLEOTIDE SEQUENCE [LARGE SCALE GENOMIC DNA]</scope>
    <source>
        <strain evidence="8 10">DSM 17137</strain>
    </source>
</reference>
<feature type="transmembrane region" description="Helical" evidence="3">
    <location>
        <begin position="534"/>
        <end position="551"/>
    </location>
</feature>
<dbReference type="CDD" id="cd04433">
    <property type="entry name" value="AFD_class_I"/>
    <property type="match status" value="1"/>
</dbReference>
<feature type="transmembrane region" description="Helical" evidence="3">
    <location>
        <begin position="641"/>
        <end position="658"/>
    </location>
</feature>
<keyword evidence="3" id="KW-0812">Transmembrane</keyword>
<reference evidence="7 9" key="1">
    <citation type="submission" date="2015-03" db="EMBL/GenBank/DDBJ databases">
        <authorList>
            <person name="Hassan Y.I."/>
            <person name="Lepp D."/>
            <person name="Zhou T."/>
        </authorList>
    </citation>
    <scope>NUCLEOTIDE SEQUENCE [LARGE SCALE GENOMIC DNA]</scope>
    <source>
        <strain evidence="7 9">DSM 17137</strain>
    </source>
</reference>
<dbReference type="GO" id="GO:0031956">
    <property type="term" value="F:medium-chain fatty acid-CoA ligase activity"/>
    <property type="evidence" value="ECO:0007669"/>
    <property type="project" value="TreeGrafter"/>
</dbReference>
<keyword evidence="9" id="KW-1185">Reference proteome</keyword>
<dbReference type="InterPro" id="IPR045851">
    <property type="entry name" value="AMP-bd_C_sf"/>
</dbReference>
<dbReference type="Proteomes" id="UP000033608">
    <property type="component" value="Unassembled WGS sequence"/>
</dbReference>
<dbReference type="PANTHER" id="PTHR43201:SF5">
    <property type="entry name" value="MEDIUM-CHAIN ACYL-COA LIGASE ACSF2, MITOCHONDRIAL"/>
    <property type="match status" value="1"/>
</dbReference>
<evidence type="ECO:0000259" key="5">
    <source>
        <dbReference type="Pfam" id="PF00550"/>
    </source>
</evidence>
<feature type="domain" description="AMP-dependent synthetase/ligase" evidence="4">
    <location>
        <begin position="66"/>
        <end position="271"/>
    </location>
</feature>
<dbReference type="InterPro" id="IPR002656">
    <property type="entry name" value="Acyl_transf_3_dom"/>
</dbReference>
<dbReference type="RefSeq" id="WP_046136058.1">
    <property type="nucleotide sequence ID" value="NZ_FQVC01000008.1"/>
</dbReference>
<feature type="domain" description="Acyltransferase 3" evidence="6">
    <location>
        <begin position="509"/>
        <end position="786"/>
    </location>
</feature>
<dbReference type="InterPro" id="IPR042099">
    <property type="entry name" value="ANL_N_sf"/>
</dbReference>
<dbReference type="PROSITE" id="PS00455">
    <property type="entry name" value="AMP_BINDING"/>
    <property type="match status" value="1"/>
</dbReference>
<protein>
    <submittedName>
        <fullName evidence="8">Acyl-CoA synthetase (AMP-forming)/AMP-acid ligase II</fullName>
    </submittedName>
    <submittedName>
        <fullName evidence="7">RfbL protein</fullName>
    </submittedName>
</protein>